<keyword evidence="7 8" id="KW-1267">Proteomics identification</keyword>
<evidence type="ECO:0000256" key="3">
    <source>
        <dbReference type="ARBA" id="ARBA00022884"/>
    </source>
</evidence>
<dbReference type="PANTHER" id="PTHR13976">
    <property type="entry name" value="HETEROGENEOUS NUCLEAR RIBONUCLEOPROTEIN-RELATED"/>
    <property type="match status" value="1"/>
</dbReference>
<evidence type="ECO:0007829" key="14">
    <source>
        <dbReference type="PubMed" id="28112733"/>
    </source>
</evidence>
<evidence type="ECO:0007829" key="9">
    <source>
        <dbReference type="PubMed" id="19413330"/>
    </source>
</evidence>
<dbReference type="GeneTree" id="ENSGT00940000157838"/>
<dbReference type="FunFam" id="3.30.70.330:FF:000071">
    <property type="entry name" value="heterogeneous nuclear ribonucleoprotein H isoform X1"/>
    <property type="match status" value="1"/>
</dbReference>
<keyword evidence="2" id="KW-0677">Repeat</keyword>
<dbReference type="MassIVE" id="A0A1B0GW42"/>
<dbReference type="VEuPathDB" id="HostDB:ENSG00000169813"/>
<accession>A0A1B0GW42</accession>
<dbReference type="OMA" id="YYNDEYE"/>
<reference evidence="14" key="9">
    <citation type="journal article" date="2017" name="Nat. Struct. Mol. Biol.">
        <title>Site-specific mapping of the human SUMO proteome reveals co-modification with phosphorylation.</title>
        <authorList>
            <person name="Hendriks I.A."/>
            <person name="Lyon D."/>
            <person name="Young C."/>
            <person name="Jensen L.J."/>
            <person name="Vertegaal A.C."/>
            <person name="Nielsen M.L."/>
        </authorList>
    </citation>
    <scope>IDENTIFICATION BY MASS SPECTROMETRY [LARGE SCALE ANALYSIS]</scope>
</reference>
<evidence type="ECO:0007829" key="11">
    <source>
        <dbReference type="PubMed" id="22223895"/>
    </source>
</evidence>
<dbReference type="Antibodypedia" id="13432">
    <property type="antibodies" value="346 antibodies from 33 providers"/>
</dbReference>
<dbReference type="SMR" id="A0A1B0GW42"/>
<dbReference type="AlphaFoldDB" id="A0A1B0GW42"/>
<reference evidence="5 6" key="1">
    <citation type="journal article" date="2001" name="Nature">
        <title>Initial sequencing and analysis of the human genome.</title>
        <authorList>
            <consortium name="International Human Genome Sequencing Consortium"/>
            <person name="Lander E.S."/>
            <person name="Linton L.M."/>
            <person name="Birren B."/>
            <person name="Nusbaum C."/>
            <person name="Zody M.C."/>
            <person name="Baldwin J."/>
            <person name="Devon K."/>
            <person name="Dewar K."/>
            <person name="Doyle M."/>
            <person name="FitzHugh W."/>
            <person name="Funke R."/>
            <person name="Gage D."/>
            <person name="Harris K."/>
            <person name="Heaford A."/>
            <person name="Howland J."/>
            <person name="Kann L."/>
            <person name="Lehoczky J."/>
            <person name="LeVine R."/>
            <person name="McEwan P."/>
            <person name="McKernan K."/>
            <person name="Meldrim J."/>
            <person name="Mesirov J.P."/>
            <person name="Miranda C."/>
            <person name="Morris W."/>
            <person name="Naylor J."/>
            <person name="Raymond C."/>
            <person name="Rosetti M."/>
            <person name="Santos R."/>
            <person name="Sheridan A."/>
            <person name="Sougnez C."/>
            <person name="Stange-Thomann N."/>
            <person name="Stojanovic N."/>
            <person name="Subramanian A."/>
            <person name="Wyman D."/>
            <person name="Rogers J."/>
            <person name="Sulston J."/>
            <person name="Ainscough R."/>
            <person name="Beck S."/>
            <person name="Bentley D."/>
            <person name="Burton J."/>
            <person name="Clee C."/>
            <person name="Carter N."/>
            <person name="Coulson A."/>
            <person name="Deadman R."/>
            <person name="Deloukas P."/>
            <person name="Dunham A."/>
            <person name="Dunham I."/>
            <person name="Durbin R."/>
            <person name="French L."/>
            <person name="Grafham D."/>
            <person name="Gregory S."/>
            <person name="Hubbard T."/>
            <person name="Humphray S."/>
            <person name="Hunt A."/>
            <person name="Jones M."/>
            <person name="Lloyd C."/>
            <person name="McMurray A."/>
            <person name="Matthews L."/>
            <person name="Mercer S."/>
            <person name="Milne S."/>
            <person name="Mullikin J.C."/>
            <person name="Mungall A."/>
            <person name="Plumb R."/>
            <person name="Ross M."/>
            <person name="Shownkeen R."/>
            <person name="Sims S."/>
            <person name="Waterston R.H."/>
            <person name="Wilson R.K."/>
            <person name="Hillier L.W."/>
            <person name="McPherson J.D."/>
            <person name="Marra M.A."/>
            <person name="Mardis E.R."/>
            <person name="Fulton L.A."/>
            <person name="Chinwalla A.T."/>
            <person name="Pepin K.H."/>
            <person name="Gish W.R."/>
            <person name="Chissoe S.L."/>
            <person name="Wendl M.C."/>
            <person name="Delehaunty K.D."/>
            <person name="Miner T.L."/>
            <person name="Delehaunty A."/>
            <person name="Kramer J.B."/>
            <person name="Cook L.L."/>
            <person name="Fulton R.S."/>
            <person name="Johnson D.L."/>
            <person name="Minx P.J."/>
            <person name="Clifton S.W."/>
            <person name="Hawkins T."/>
            <person name="Branscomb E."/>
            <person name="Predki P."/>
            <person name="Richardson P."/>
            <person name="Wenning S."/>
            <person name="Slezak T."/>
            <person name="Doggett N."/>
            <person name="Cheng J.F."/>
            <person name="Olsen A."/>
            <person name="Lucas S."/>
            <person name="Elkin C."/>
            <person name="Uberbacher E."/>
            <person name="Frazier M."/>
            <person name="Gibbs R.A."/>
            <person name="Muzny D.M."/>
            <person name="Scherer S.E."/>
            <person name="Bouck J.B."/>
            <person name="Sodergren E.J."/>
            <person name="Worley K.C."/>
            <person name="Rives C.M."/>
            <person name="Gorrell J.H."/>
            <person name="Metzker M.L."/>
            <person name="Naylor S.L."/>
            <person name="Kucherlapati R.S."/>
            <person name="Nelson D.L."/>
            <person name="Weinstock G.M."/>
            <person name="Sakaki Y."/>
            <person name="Fujiyama A."/>
            <person name="Hattori M."/>
            <person name="Yada T."/>
            <person name="Toyoda A."/>
            <person name="Itoh T."/>
            <person name="Kawagoe C."/>
            <person name="Watanabe H."/>
            <person name="Totoki Y."/>
            <person name="Taylor T."/>
            <person name="Weissenbach J."/>
            <person name="Heilig R."/>
            <person name="Saurin W."/>
            <person name="Artiguenave F."/>
            <person name="Brottier P."/>
            <person name="Bruls T."/>
            <person name="Pelletier E."/>
            <person name="Robert C."/>
            <person name="Wincker P."/>
            <person name="Smith D.R."/>
            <person name="Doucette-Stamm L."/>
            <person name="Rubenfield M."/>
            <person name="Weinstock K."/>
            <person name="Lee H.M."/>
            <person name="Dubois J."/>
            <person name="Rosenthal A."/>
            <person name="Platzer M."/>
            <person name="Nyakatura G."/>
            <person name="Taudien S."/>
            <person name="Rump A."/>
            <person name="Yang H."/>
            <person name="Yu J."/>
            <person name="Wang J."/>
            <person name="Huang G."/>
            <person name="Gu J."/>
            <person name="Hood L."/>
            <person name="Rowen L."/>
            <person name="Madan A."/>
            <person name="Qin S."/>
            <person name="Davis R.W."/>
            <person name="Federspiel N.A."/>
            <person name="Abola A.P."/>
            <person name="Proctor M.J."/>
            <person name="Myers R.M."/>
            <person name="Schmutz J."/>
            <person name="Dickson M."/>
            <person name="Grimwood J."/>
            <person name="Cox D.R."/>
            <person name="Olson M.V."/>
            <person name="Kaul R."/>
            <person name="Raymond C."/>
            <person name="Shimizu N."/>
            <person name="Kawasaki K."/>
            <person name="Minoshima S."/>
            <person name="Evans G.A."/>
            <person name="Athanasiou M."/>
            <person name="Schultz R."/>
            <person name="Roe B.A."/>
            <person name="Chen F."/>
            <person name="Pan H."/>
            <person name="Ramser J."/>
            <person name="Lehrach H."/>
            <person name="Reinhardt R."/>
            <person name="McCombie W.R."/>
            <person name="de la Bastide M."/>
            <person name="Dedhia N."/>
            <person name="Blocker H."/>
            <person name="Hornischer K."/>
            <person name="Nordsiek G."/>
            <person name="Agarwala R."/>
            <person name="Aravind L."/>
            <person name="Bailey J.A."/>
            <person name="Bateman A."/>
            <person name="Batzoglou S."/>
            <person name="Birney E."/>
            <person name="Bork P."/>
            <person name="Brown D.G."/>
            <person name="Burge C.B."/>
            <person name="Cerutti L."/>
            <person name="Chen H.C."/>
            <person name="Church D."/>
            <person name="Clamp M."/>
            <person name="Copley R.R."/>
            <person name="Doerks T."/>
            <person name="Eddy S.R."/>
            <person name="Eichler E.E."/>
            <person name="Furey T.S."/>
            <person name="Galagan J."/>
            <person name="Gilbert J.G."/>
            <person name="Harmon C."/>
            <person name="Hayashizaki Y."/>
            <person name="Haussler D."/>
            <person name="Hermjakob H."/>
            <person name="Hokamp K."/>
            <person name="Jang W."/>
            <person name="Johnson L.S."/>
            <person name="Jones T.A."/>
            <person name="Kasif S."/>
            <person name="Kaspryzk A."/>
            <person name="Kennedy S."/>
            <person name="Kent W.J."/>
            <person name="Kitts P."/>
            <person name="Koonin E.V."/>
            <person name="Korf I."/>
            <person name="Kulp D."/>
            <person name="Lancet D."/>
            <person name="Lowe T.M."/>
            <person name="McLysaght A."/>
            <person name="Mikkelsen T."/>
            <person name="Moran J.V."/>
            <person name="Mulder N."/>
            <person name="Pollara V.J."/>
            <person name="Ponting C.P."/>
            <person name="Schuler G."/>
            <person name="Schultz J."/>
            <person name="Slater G."/>
            <person name="Smit A.F."/>
            <person name="Stupka E."/>
            <person name="Szustakowski J."/>
            <person name="Thierry-Mieg D."/>
            <person name="Thierry-Mieg J."/>
            <person name="Wagner L."/>
            <person name="Wallis J."/>
            <person name="Wheeler R."/>
            <person name="Williams A."/>
            <person name="Wolf Y.I."/>
            <person name="Wolfe K.H."/>
            <person name="Yang S.P."/>
            <person name="Yeh R.F."/>
            <person name="Collins F."/>
            <person name="Guyer M.S."/>
            <person name="Peterson J."/>
            <person name="Felsenfeld A."/>
            <person name="Wetterstrand K.A."/>
            <person name="Patrinos A."/>
            <person name="Morgan M.J."/>
            <person name="de Jong P."/>
            <person name="Catanese J.J."/>
            <person name="Osoegawa K."/>
            <person name="Shizuya H."/>
            <person name="Choi S."/>
            <person name="Chen Y.J."/>
        </authorList>
    </citation>
    <scope>NUCLEOTIDE SEQUENCE [LARGE SCALE GENOMIC DNA]</scope>
</reference>
<keyword evidence="3" id="KW-0694">RNA-binding</keyword>
<dbReference type="EMBL" id="AL450326">
    <property type="status" value="NOT_ANNOTATED_CDS"/>
    <property type="molecule type" value="Genomic_DNA"/>
</dbReference>
<feature type="domain" description="RRM" evidence="4">
    <location>
        <begin position="12"/>
        <end position="86"/>
    </location>
</feature>
<keyword evidence="1" id="KW-0597">Phosphoprotein</keyword>
<dbReference type="Gene3D" id="3.30.70.330">
    <property type="match status" value="1"/>
</dbReference>
<reference evidence="5 6" key="3">
    <citation type="journal article" date="2004" name="Nature">
        <title>Finishing the euchromatic sequence of the human genome.</title>
        <authorList>
            <consortium name="International Human Genome Sequencing Consortium"/>
        </authorList>
    </citation>
    <scope>NUCLEOTIDE SEQUENCE [LARGE SCALE GENOMIC DNA]</scope>
</reference>
<dbReference type="Ensembl" id="ENST00000477108.5">
    <property type="protein sequence ID" value="ENSP00000490768.1"/>
    <property type="gene ID" value="ENSG00000169813.18"/>
</dbReference>
<reference evidence="5" key="11">
    <citation type="submission" date="2025-09" db="UniProtKB">
        <authorList>
            <consortium name="Ensembl"/>
        </authorList>
    </citation>
    <scope>IDENTIFICATION</scope>
</reference>
<dbReference type="SUPFAM" id="SSF54928">
    <property type="entry name" value="RNA-binding domain, RBD"/>
    <property type="match status" value="1"/>
</dbReference>
<reference evidence="9" key="4">
    <citation type="journal article" date="2009" name="Anal. Chem.">
        <title>Lys-N and trypsin cover complementary parts of the phosphoproteome in a refined SCX-based approach.</title>
        <authorList>
            <person name="Gauci S."/>
            <person name="Helbig A.O."/>
            <person name="Slijper M."/>
            <person name="Krijgsveld J."/>
            <person name="Heck A.J."/>
            <person name="Mohammed S."/>
        </authorList>
    </citation>
    <scope>IDENTIFICATION BY MASS SPECTROMETRY [LARGE SCALE ANALYSIS]</scope>
</reference>
<dbReference type="EMBL" id="AL512654">
    <property type="status" value="NOT_ANNOTATED_CDS"/>
    <property type="molecule type" value="Genomic_DNA"/>
</dbReference>
<dbReference type="OrthoDB" id="431068at2759"/>
<reference evidence="11" key="6">
    <citation type="journal article" date="2012" name="Mol. Cell. Proteomics">
        <title>Comparative large-scale characterisation of plant vs. mammal proteins reveals similar and idiosyncratic N-alpha acetylation features.</title>
        <authorList>
            <person name="Bienvenut W.V."/>
            <person name="Sumpton D."/>
            <person name="Martinez A."/>
            <person name="Lilla S."/>
            <person name="Espagne C."/>
            <person name="Meinnel T."/>
            <person name="Giglione C."/>
        </authorList>
    </citation>
    <scope>IDENTIFICATION BY MASS SPECTROMETRY [LARGE SCALE ANALYSIS]</scope>
</reference>
<keyword evidence="6" id="KW-1185">Reference proteome</keyword>
<dbReference type="Ensembl" id="ENST00000477108.5">
    <property type="protein sequence ID" value="ENSP00000490768.1"/>
    <property type="gene ID" value="ENSG00000169813.17"/>
</dbReference>
<reference evidence="10" key="5">
    <citation type="journal article" date="2011" name="BMC Syst. Biol.">
        <title>Initial characterization of the human central proteome.</title>
        <authorList>
            <person name="Burkard T.R."/>
            <person name="Planyavsky M."/>
            <person name="Kaupe I."/>
            <person name="Breitwieser F.P."/>
            <person name="Burckstummer T."/>
            <person name="Bennett K.L."/>
            <person name="Superti-Furga G."/>
            <person name="Colinge J."/>
        </authorList>
    </citation>
    <scope>IDENTIFICATION BY MASS SPECTROMETRY [LARGE SCALE ANALYSIS]</scope>
</reference>
<reference evidence="5" key="10">
    <citation type="submission" date="2025-08" db="UniProtKB">
        <authorList>
            <consortium name="Ensembl"/>
        </authorList>
    </citation>
    <scope>IDENTIFICATION</scope>
</reference>
<evidence type="ECO:0000259" key="4">
    <source>
        <dbReference type="SMART" id="SM00360"/>
    </source>
</evidence>
<dbReference type="HGNC" id="HGNC:5039">
    <property type="gene designation" value="HNRNPF"/>
</dbReference>
<dbReference type="ExpressionAtlas" id="A0A1B0GW42">
    <property type="expression patterns" value="baseline and differential"/>
</dbReference>
<evidence type="ECO:0000256" key="2">
    <source>
        <dbReference type="ARBA" id="ARBA00022737"/>
    </source>
</evidence>
<dbReference type="SMART" id="SM00360">
    <property type="entry name" value="RRM"/>
    <property type="match status" value="1"/>
</dbReference>
<dbReference type="InterPro" id="IPR000504">
    <property type="entry name" value="RRM_dom"/>
</dbReference>
<evidence type="ECO:0007829" key="10">
    <source>
        <dbReference type="PubMed" id="21269460"/>
    </source>
</evidence>
<organism evidence="5 6">
    <name type="scientific">Homo sapiens</name>
    <name type="common">Human</name>
    <dbReference type="NCBI Taxonomy" id="9606"/>
    <lineage>
        <taxon>Eukaryota</taxon>
        <taxon>Metazoa</taxon>
        <taxon>Chordata</taxon>
        <taxon>Craniata</taxon>
        <taxon>Vertebrata</taxon>
        <taxon>Euteleostomi</taxon>
        <taxon>Mammalia</taxon>
        <taxon>Eutheria</taxon>
        <taxon>Euarchontoglires</taxon>
        <taxon>Primates</taxon>
        <taxon>Haplorrhini</taxon>
        <taxon>Catarrhini</taxon>
        <taxon>Hominidae</taxon>
        <taxon>Homo</taxon>
    </lineage>
</organism>
<dbReference type="ChiTaRS" id="HNRNPF">
    <property type="organism name" value="human"/>
</dbReference>
<protein>
    <submittedName>
        <fullName evidence="5">Heterogeneous nuclear ribonucleoprotein F</fullName>
    </submittedName>
</protein>
<dbReference type="Bgee" id="ENSG00000169813">
    <property type="expression patterns" value="Expressed in ventricular zone and 198 other cell types or tissues"/>
</dbReference>
<evidence type="ECO:0007829" key="7">
    <source>
        <dbReference type="PeptideAtlas" id="A0A1B0GW42"/>
    </source>
</evidence>
<reference evidence="5" key="2">
    <citation type="journal article" date="2004" name="Nature">
        <title>The DNA sequence and comparative analysis of human chromosome 10.</title>
        <authorList>
            <person name="Deloukas P."/>
            <person name="Earthrowl M.E."/>
            <person name="Grafham D.V."/>
            <person name="Rubenfield M."/>
            <person name="French L."/>
            <person name="Steward C.A."/>
            <person name="Sims S.K."/>
            <person name="Jones M.C."/>
            <person name="Searle S."/>
            <person name="Scott C."/>
            <person name="Howe K."/>
            <person name="Hunt S.E."/>
            <person name="Andrews T.D."/>
            <person name="Gilbert J.G."/>
            <person name="Swarbreck D."/>
            <person name="Ashurst J.L."/>
            <person name="Taylor A."/>
            <person name="Battles J."/>
            <person name="Bird C.P."/>
            <person name="Ainscough R."/>
            <person name="Almeida J.P."/>
            <person name="Ashwell R.I."/>
            <person name="Ambrose K.D."/>
            <person name="Babbage A.K."/>
            <person name="Bagguley C.L."/>
            <person name="Bailey J."/>
            <person name="Banerjee R."/>
            <person name="Bates K."/>
            <person name="Beasley H."/>
            <person name="Bray-Allen S."/>
            <person name="Brown A.J."/>
            <person name="Brown J.Y."/>
            <person name="Burford D.C."/>
            <person name="Burrill W."/>
            <person name="Burton J."/>
            <person name="Cahill P."/>
            <person name="Camire D."/>
            <person name="Carter N.P."/>
            <person name="Chapman J.C."/>
            <person name="Clark S.Y."/>
            <person name="Clarke G."/>
            <person name="Clee C.M."/>
            <person name="Clegg S."/>
            <person name="Corby N."/>
            <person name="Coulson A."/>
            <person name="Dhami P."/>
            <person name="Dutta I."/>
            <person name="Dunn M."/>
            <person name="Faulkner L."/>
            <person name="Frankish A."/>
            <person name="Frankland J.A."/>
            <person name="Garner P."/>
            <person name="Garnett J."/>
            <person name="Gribble S."/>
            <person name="Griffiths C."/>
            <person name="Grocock R."/>
            <person name="Gustafson E."/>
            <person name="Hammond S."/>
            <person name="Harley J.L."/>
            <person name="Hart E."/>
            <person name="Heath P.D."/>
            <person name="Ho T.P."/>
            <person name="Hopkins B."/>
            <person name="Horne J."/>
            <person name="Howden P.J."/>
            <person name="Huckle E."/>
            <person name="Hynds C."/>
            <person name="Johnson C."/>
            <person name="Johnson D."/>
            <person name="Kana A."/>
            <person name="Kay M."/>
            <person name="Kimberley A.M."/>
            <person name="Kershaw J.K."/>
            <person name="Kokkinaki M."/>
            <person name="Laird G.K."/>
            <person name="Lawlor S."/>
            <person name="Lee H.M."/>
            <person name="Leongamornlert D.A."/>
            <person name="Laird G."/>
            <person name="Lloyd C."/>
            <person name="Lloyd D.M."/>
            <person name="Loveland J."/>
            <person name="Lovell J."/>
            <person name="McLaren S."/>
            <person name="McLay K.E."/>
            <person name="McMurray A."/>
            <person name="Mashreghi-Mohammadi M."/>
            <person name="Matthews L."/>
            <person name="Milne S."/>
            <person name="Nickerson T."/>
            <person name="Nguyen M."/>
            <person name="Overton-Larty E."/>
            <person name="Palmer S.A."/>
            <person name="Pearce A.V."/>
            <person name="Peck A.I."/>
            <person name="Pelan S."/>
            <person name="Phillimore B."/>
            <person name="Porter K."/>
            <person name="Rice C.M."/>
            <person name="Rogosin A."/>
            <person name="Ross M.T."/>
            <person name="Sarafidou T."/>
            <person name="Sehra H.K."/>
            <person name="Shownkeen R."/>
            <person name="Skuce C.D."/>
            <person name="Smith M."/>
            <person name="Standring L."/>
            <person name="Sycamore N."/>
            <person name="Tester J."/>
            <person name="Thorpe A."/>
            <person name="Torcasso W."/>
            <person name="Tracey A."/>
            <person name="Tromans A."/>
            <person name="Tsolas J."/>
            <person name="Wall M."/>
            <person name="Walsh J."/>
            <person name="Wang H."/>
            <person name="Weinstock K."/>
            <person name="West A.P."/>
            <person name="Willey D.L."/>
            <person name="Whitehead S.L."/>
            <person name="Wilming L."/>
            <person name="Wray P.W."/>
            <person name="Young L."/>
            <person name="Chen Y."/>
            <person name="Lovering R.C."/>
            <person name="Moschonas N.K."/>
            <person name="Siebert R."/>
            <person name="Fechtel K."/>
            <person name="Bentley D."/>
            <person name="Durbin R."/>
            <person name="Hubbard T."/>
            <person name="Doucette-Stamm L."/>
            <person name="Beck S."/>
            <person name="Smith D.R."/>
            <person name="Rogers J."/>
        </authorList>
    </citation>
    <scope>NUCLEOTIDE SEQUENCE [LARGE SCALE GENOMIC DNA]</scope>
</reference>
<evidence type="ECO:0007829" key="8">
    <source>
        <dbReference type="ProteomicsDB" id="A0A1B0GW42"/>
    </source>
</evidence>
<gene>
    <name evidence="5" type="primary">HNRNPF</name>
</gene>
<dbReference type="OpenTargets" id="ENSG00000169813"/>
<name>A0A1B0GW42_HUMAN</name>
<dbReference type="InterPro" id="IPR050666">
    <property type="entry name" value="ESRP"/>
</dbReference>
<dbReference type="GO" id="GO:0003723">
    <property type="term" value="F:RNA binding"/>
    <property type="evidence" value="ECO:0007669"/>
    <property type="project" value="UniProtKB-KW"/>
</dbReference>
<dbReference type="InterPro" id="IPR035979">
    <property type="entry name" value="RBD_domain_sf"/>
</dbReference>
<feature type="non-terminal residue" evidence="5">
    <location>
        <position position="98"/>
    </location>
</feature>
<evidence type="ECO:0000313" key="6">
    <source>
        <dbReference type="Proteomes" id="UP000005640"/>
    </source>
</evidence>
<evidence type="ECO:0000313" key="5">
    <source>
        <dbReference type="Ensembl" id="ENSP00000490768.1"/>
    </source>
</evidence>
<reference evidence="12" key="7">
    <citation type="journal article" date="2012" name="Proc. Natl. Acad. Sci. U.S.A.">
        <title>N-terminal acetylome analyses and functional insights of the N-terminal acetyltransferase NatB.</title>
        <authorList>
            <person name="Van Damme P."/>
            <person name="Lasa M."/>
            <person name="Polevoda B."/>
            <person name="Gazquez C."/>
            <person name="Elosegui-Artola A."/>
            <person name="Kim D.S."/>
            <person name="De Juan-Pardo E."/>
            <person name="Demeyer K."/>
            <person name="Hole K."/>
            <person name="Larrea E."/>
            <person name="Timmerman E."/>
            <person name="Prieto J."/>
            <person name="Arnesen T."/>
            <person name="Sherman F."/>
            <person name="Gevaert K."/>
            <person name="Aldabe R."/>
        </authorList>
    </citation>
    <scope>IDENTIFICATION BY MASS SPECTROMETRY [LARGE SCALE ANALYSIS]</scope>
</reference>
<evidence type="ECO:0007829" key="13">
    <source>
        <dbReference type="PubMed" id="24275569"/>
    </source>
</evidence>
<evidence type="ECO:0000256" key="1">
    <source>
        <dbReference type="ARBA" id="ARBA00022553"/>
    </source>
</evidence>
<evidence type="ECO:0007829" key="12">
    <source>
        <dbReference type="PubMed" id="22814378"/>
    </source>
</evidence>
<dbReference type="InterPro" id="IPR012677">
    <property type="entry name" value="Nucleotide-bd_a/b_plait_sf"/>
</dbReference>
<sequence length="98" mass="11080">MMLGPEGGEGFVVKLRGLPWSCSVEDVQNFLSDCTIHDGAAGVHFIYTREGRQSGEAFVELGSEDDVKMALKKDRESMGHRYIEVFKSHRTEMDWVLK</sequence>
<dbReference type="Proteomes" id="UP000005640">
    <property type="component" value="Chromosome 10"/>
</dbReference>
<proteinExistence type="evidence at protein level"/>
<reference evidence="13" key="8">
    <citation type="journal article" date="2014" name="J. Proteomics">
        <title>An enzyme assisted RP-RPLC approach for in-depth analysis of human liver phosphoproteome.</title>
        <authorList>
            <person name="Bian Y."/>
            <person name="Song C."/>
            <person name="Cheng K."/>
            <person name="Dong M."/>
            <person name="Wang F."/>
            <person name="Huang J."/>
            <person name="Sun D."/>
            <person name="Wang L."/>
            <person name="Ye M."/>
            <person name="Zou H."/>
        </authorList>
    </citation>
    <scope>IDENTIFICATION BY MASS SPECTROMETRY [LARGE SCALE ANALYSIS]</scope>
</reference>
<dbReference type="CDD" id="cd12729">
    <property type="entry name" value="RRM1_hnRNPH_hnRNPH2_hnRNPF"/>
    <property type="match status" value="1"/>
</dbReference>